<evidence type="ECO:0000313" key="4">
    <source>
        <dbReference type="Proteomes" id="UP001371218"/>
    </source>
</evidence>
<feature type="signal peptide" evidence="1">
    <location>
        <begin position="1"/>
        <end position="21"/>
    </location>
</feature>
<dbReference type="PANTHER" id="PTHR10900">
    <property type="entry name" value="PERIOSTIN-RELATED"/>
    <property type="match status" value="1"/>
</dbReference>
<organism evidence="3 4">
    <name type="scientific">Ideonella lacteola</name>
    <dbReference type="NCBI Taxonomy" id="2984193"/>
    <lineage>
        <taxon>Bacteria</taxon>
        <taxon>Pseudomonadati</taxon>
        <taxon>Pseudomonadota</taxon>
        <taxon>Betaproteobacteria</taxon>
        <taxon>Burkholderiales</taxon>
        <taxon>Sphaerotilaceae</taxon>
        <taxon>Ideonella</taxon>
    </lineage>
</organism>
<dbReference type="Pfam" id="PF02469">
    <property type="entry name" value="Fasciclin"/>
    <property type="match status" value="2"/>
</dbReference>
<sequence length="317" mass="32775">MLVWIQRAGLAAALAASALLAGCWDDNDSADPKNIVEIAQSDPNLSTLVEAVVAAGLTETLSDENATLTVFAPTNTAFAALLTELGITKEALFADKELLTAVLTYHVLDSEVKAAGIPVGKPITTLQGGYFKIDGSPLGITDGRNRVSSITQTDIEASNGVIHVVNQVLLPADKTVVDTAAALAAGDPAEFTLLVEALQTTGLDATLSGTGPFTVFAPTDAAFAALLEELGVSKEELFADTALLSKVLTYHVVPALVLKADVPVGTAITTVEGETFTVDSTLAITDTQARKAQITATDVLASNGVIHVIDKVILPTL</sequence>
<name>A0ABU9BQ79_9BURK</name>
<keyword evidence="4" id="KW-1185">Reference proteome</keyword>
<dbReference type="Gene3D" id="2.30.180.10">
    <property type="entry name" value="FAS1 domain"/>
    <property type="match status" value="2"/>
</dbReference>
<accession>A0ABU9BQ79</accession>
<dbReference type="EMBL" id="JBBUTG010000006">
    <property type="protein sequence ID" value="MEK8031623.1"/>
    <property type="molecule type" value="Genomic_DNA"/>
</dbReference>
<dbReference type="RefSeq" id="WP_341426011.1">
    <property type="nucleotide sequence ID" value="NZ_JBBUTG010000006.1"/>
</dbReference>
<keyword evidence="1" id="KW-0732">Signal</keyword>
<comment type="caution">
    <text evidence="3">The sequence shown here is derived from an EMBL/GenBank/DDBJ whole genome shotgun (WGS) entry which is preliminary data.</text>
</comment>
<dbReference type="PROSITE" id="PS51257">
    <property type="entry name" value="PROKAR_LIPOPROTEIN"/>
    <property type="match status" value="1"/>
</dbReference>
<gene>
    <name evidence="3" type="ORF">AACH06_12415</name>
</gene>
<feature type="domain" description="FAS1" evidence="2">
    <location>
        <begin position="178"/>
        <end position="313"/>
    </location>
</feature>
<reference evidence="3 4" key="1">
    <citation type="submission" date="2024-04" db="EMBL/GenBank/DDBJ databases">
        <title>Novel species of the genus Ideonella isolated from streams.</title>
        <authorList>
            <person name="Lu H."/>
        </authorList>
    </citation>
    <scope>NUCLEOTIDE SEQUENCE [LARGE SCALE GENOMIC DNA]</scope>
    <source>
        <strain evidence="3 4">DXS29W</strain>
    </source>
</reference>
<dbReference type="SUPFAM" id="SSF82153">
    <property type="entry name" value="FAS1 domain"/>
    <property type="match status" value="2"/>
</dbReference>
<evidence type="ECO:0000256" key="1">
    <source>
        <dbReference type="SAM" id="SignalP"/>
    </source>
</evidence>
<feature type="chain" id="PRO_5046827774" evidence="1">
    <location>
        <begin position="22"/>
        <end position="317"/>
    </location>
</feature>
<evidence type="ECO:0000259" key="2">
    <source>
        <dbReference type="PROSITE" id="PS50213"/>
    </source>
</evidence>
<dbReference type="PROSITE" id="PS50213">
    <property type="entry name" value="FAS1"/>
    <property type="match status" value="2"/>
</dbReference>
<proteinExistence type="predicted"/>
<feature type="domain" description="FAS1" evidence="2">
    <location>
        <begin position="32"/>
        <end position="169"/>
    </location>
</feature>
<dbReference type="SMART" id="SM00554">
    <property type="entry name" value="FAS1"/>
    <property type="match status" value="2"/>
</dbReference>
<protein>
    <submittedName>
        <fullName evidence="3">Fasciclin domain-containing protein</fullName>
    </submittedName>
</protein>
<dbReference type="InterPro" id="IPR036378">
    <property type="entry name" value="FAS1_dom_sf"/>
</dbReference>
<dbReference type="Proteomes" id="UP001371218">
    <property type="component" value="Unassembled WGS sequence"/>
</dbReference>
<dbReference type="InterPro" id="IPR050904">
    <property type="entry name" value="Adhesion/Biosynth-related"/>
</dbReference>
<evidence type="ECO:0000313" key="3">
    <source>
        <dbReference type="EMBL" id="MEK8031623.1"/>
    </source>
</evidence>
<dbReference type="InterPro" id="IPR000782">
    <property type="entry name" value="FAS1_domain"/>
</dbReference>
<dbReference type="PANTHER" id="PTHR10900:SF77">
    <property type="entry name" value="FI19380P1"/>
    <property type="match status" value="1"/>
</dbReference>